<dbReference type="PROSITE" id="PS00041">
    <property type="entry name" value="HTH_ARAC_FAMILY_1"/>
    <property type="match status" value="1"/>
</dbReference>
<evidence type="ECO:0000256" key="1">
    <source>
        <dbReference type="ARBA" id="ARBA00023015"/>
    </source>
</evidence>
<reference evidence="5" key="2">
    <citation type="submission" date="2023-01" db="EMBL/GenBank/DDBJ databases">
        <authorList>
            <person name="Sun Q."/>
            <person name="Evtushenko L."/>
        </authorList>
    </citation>
    <scope>NUCLEOTIDE SEQUENCE</scope>
    <source>
        <strain evidence="5">VKM Ac-1321</strain>
    </source>
</reference>
<name>A0A9W6NKU1_9ACTN</name>
<comment type="caution">
    <text evidence="5">The sequence shown here is derived from an EMBL/GenBank/DDBJ whole genome shotgun (WGS) entry which is preliminary data.</text>
</comment>
<proteinExistence type="predicted"/>
<dbReference type="Gene3D" id="3.40.50.880">
    <property type="match status" value="1"/>
</dbReference>
<keyword evidence="2" id="KW-0238">DNA-binding</keyword>
<dbReference type="SUPFAM" id="SSF46689">
    <property type="entry name" value="Homeodomain-like"/>
    <property type="match status" value="2"/>
</dbReference>
<dbReference type="InterPro" id="IPR018062">
    <property type="entry name" value="HTH_AraC-typ_CS"/>
</dbReference>
<dbReference type="PROSITE" id="PS01124">
    <property type="entry name" value="HTH_ARAC_FAMILY_2"/>
    <property type="match status" value="1"/>
</dbReference>
<dbReference type="RefSeq" id="WP_261965338.1">
    <property type="nucleotide sequence ID" value="NZ_BAAAXA010000001.1"/>
</dbReference>
<dbReference type="InterPro" id="IPR002818">
    <property type="entry name" value="DJ-1/PfpI"/>
</dbReference>
<keyword evidence="6" id="KW-1185">Reference proteome</keyword>
<dbReference type="InterPro" id="IPR009057">
    <property type="entry name" value="Homeodomain-like_sf"/>
</dbReference>
<feature type="domain" description="HTH araC/xylS-type" evidence="4">
    <location>
        <begin position="218"/>
        <end position="316"/>
    </location>
</feature>
<dbReference type="AlphaFoldDB" id="A0A9W6NKU1"/>
<gene>
    <name evidence="5" type="ORF">GCM10017581_023850</name>
</gene>
<dbReference type="EMBL" id="BSFP01000009">
    <property type="protein sequence ID" value="GLL00644.1"/>
    <property type="molecule type" value="Genomic_DNA"/>
</dbReference>
<dbReference type="PANTHER" id="PTHR43130:SF3">
    <property type="entry name" value="HTH-TYPE TRANSCRIPTIONAL REGULATOR RV1931C"/>
    <property type="match status" value="1"/>
</dbReference>
<organism evidence="5 6">
    <name type="scientific">Dactylosporangium matsuzakiense</name>
    <dbReference type="NCBI Taxonomy" id="53360"/>
    <lineage>
        <taxon>Bacteria</taxon>
        <taxon>Bacillati</taxon>
        <taxon>Actinomycetota</taxon>
        <taxon>Actinomycetes</taxon>
        <taxon>Micromonosporales</taxon>
        <taxon>Micromonosporaceae</taxon>
        <taxon>Dactylosporangium</taxon>
    </lineage>
</organism>
<evidence type="ECO:0000313" key="6">
    <source>
        <dbReference type="Proteomes" id="UP001143480"/>
    </source>
</evidence>
<dbReference type="GO" id="GO:0003700">
    <property type="term" value="F:DNA-binding transcription factor activity"/>
    <property type="evidence" value="ECO:0007669"/>
    <property type="project" value="InterPro"/>
</dbReference>
<dbReference type="InterPro" id="IPR029062">
    <property type="entry name" value="Class_I_gatase-like"/>
</dbReference>
<keyword evidence="3" id="KW-0804">Transcription</keyword>
<sequence>MGTPFRSVAAYAADGTGALGIGIVSEIFGFDRRDRGSPGFDFAVCGDRPGPVTTDSGLKMLIEHGLDRLARADLVLVTSWDAFELQPPPEALAALREAHTRGAIVAGFCTGTYVLAAAGLLDGRRATTHWRWADAMAERFPAVTVLPEVLYVDEGRVVTGAGGAAGVDMCLYLLRREYGAAVANAIARDMVVPPHRDGGQAQFVSAPVPADCDDERLSGVLAWARANLDRPLTVETLATRALMSQRSFARRFSAATGSTPHAWVLSQRLHRAEELLETADLSIEEVARRVGFGTAATLREQFVRRRGVPPRAYRKTFAASAQDAGVAQGVAAGLGPDAEAVWLGADLDPGEQVPVGR</sequence>
<keyword evidence="1" id="KW-0805">Transcription regulation</keyword>
<dbReference type="PANTHER" id="PTHR43130">
    <property type="entry name" value="ARAC-FAMILY TRANSCRIPTIONAL REGULATOR"/>
    <property type="match status" value="1"/>
</dbReference>
<dbReference type="Proteomes" id="UP001143480">
    <property type="component" value="Unassembled WGS sequence"/>
</dbReference>
<evidence type="ECO:0000259" key="4">
    <source>
        <dbReference type="PROSITE" id="PS01124"/>
    </source>
</evidence>
<protein>
    <submittedName>
        <fullName evidence="5">AraC family transcriptional regulator</fullName>
    </submittedName>
</protein>
<dbReference type="Pfam" id="PF01965">
    <property type="entry name" value="DJ-1_PfpI"/>
    <property type="match status" value="1"/>
</dbReference>
<evidence type="ECO:0000256" key="2">
    <source>
        <dbReference type="ARBA" id="ARBA00023125"/>
    </source>
</evidence>
<reference evidence="5" key="1">
    <citation type="journal article" date="2014" name="Int. J. Syst. Evol. Microbiol.">
        <title>Complete genome sequence of Corynebacterium casei LMG S-19264T (=DSM 44701T), isolated from a smear-ripened cheese.</title>
        <authorList>
            <consortium name="US DOE Joint Genome Institute (JGI-PGF)"/>
            <person name="Walter F."/>
            <person name="Albersmeier A."/>
            <person name="Kalinowski J."/>
            <person name="Ruckert C."/>
        </authorList>
    </citation>
    <scope>NUCLEOTIDE SEQUENCE</scope>
    <source>
        <strain evidence="5">VKM Ac-1321</strain>
    </source>
</reference>
<dbReference type="Pfam" id="PF12833">
    <property type="entry name" value="HTH_18"/>
    <property type="match status" value="1"/>
</dbReference>
<dbReference type="InterPro" id="IPR052158">
    <property type="entry name" value="INH-QAR"/>
</dbReference>
<dbReference type="SUPFAM" id="SSF52317">
    <property type="entry name" value="Class I glutamine amidotransferase-like"/>
    <property type="match status" value="1"/>
</dbReference>
<accession>A0A9W6NKU1</accession>
<dbReference type="SMART" id="SM00342">
    <property type="entry name" value="HTH_ARAC"/>
    <property type="match status" value="1"/>
</dbReference>
<evidence type="ECO:0000256" key="3">
    <source>
        <dbReference type="ARBA" id="ARBA00023163"/>
    </source>
</evidence>
<dbReference type="CDD" id="cd03137">
    <property type="entry name" value="GATase1_AraC_1"/>
    <property type="match status" value="1"/>
</dbReference>
<evidence type="ECO:0000313" key="5">
    <source>
        <dbReference type="EMBL" id="GLL00644.1"/>
    </source>
</evidence>
<dbReference type="InterPro" id="IPR018060">
    <property type="entry name" value="HTH_AraC"/>
</dbReference>
<dbReference type="Gene3D" id="1.10.10.60">
    <property type="entry name" value="Homeodomain-like"/>
    <property type="match status" value="1"/>
</dbReference>
<dbReference type="GO" id="GO:0043565">
    <property type="term" value="F:sequence-specific DNA binding"/>
    <property type="evidence" value="ECO:0007669"/>
    <property type="project" value="InterPro"/>
</dbReference>